<keyword evidence="1" id="KW-0472">Membrane</keyword>
<evidence type="ECO:0000256" key="1">
    <source>
        <dbReference type="SAM" id="Phobius"/>
    </source>
</evidence>
<sequence length="66" mass="7423">MIFGSNTDPSVQIPSITIAKSWFPSWLVKSFPPLHGWLITFTTFSVAIYPITKPISSRLYVFCGKT</sequence>
<evidence type="ECO:0000313" key="2">
    <source>
        <dbReference type="EMBL" id="RPA95640.1"/>
    </source>
</evidence>
<keyword evidence="1" id="KW-0812">Transmembrane</keyword>
<keyword evidence="1" id="KW-1133">Transmembrane helix</keyword>
<gene>
    <name evidence="2" type="ORF">L873DRAFT_1302352</name>
</gene>
<name>A0A3N4JGV3_9PEZI</name>
<reference evidence="2 3" key="1">
    <citation type="journal article" date="2018" name="Nat. Ecol. Evol.">
        <title>Pezizomycetes genomes reveal the molecular basis of ectomycorrhizal truffle lifestyle.</title>
        <authorList>
            <person name="Murat C."/>
            <person name="Payen T."/>
            <person name="Noel B."/>
            <person name="Kuo A."/>
            <person name="Morin E."/>
            <person name="Chen J."/>
            <person name="Kohler A."/>
            <person name="Krizsan K."/>
            <person name="Balestrini R."/>
            <person name="Da Silva C."/>
            <person name="Montanini B."/>
            <person name="Hainaut M."/>
            <person name="Levati E."/>
            <person name="Barry K.W."/>
            <person name="Belfiori B."/>
            <person name="Cichocki N."/>
            <person name="Clum A."/>
            <person name="Dockter R.B."/>
            <person name="Fauchery L."/>
            <person name="Guy J."/>
            <person name="Iotti M."/>
            <person name="Le Tacon F."/>
            <person name="Lindquist E.A."/>
            <person name="Lipzen A."/>
            <person name="Malagnac F."/>
            <person name="Mello A."/>
            <person name="Molinier V."/>
            <person name="Miyauchi S."/>
            <person name="Poulain J."/>
            <person name="Riccioni C."/>
            <person name="Rubini A."/>
            <person name="Sitrit Y."/>
            <person name="Splivallo R."/>
            <person name="Traeger S."/>
            <person name="Wang M."/>
            <person name="Zifcakova L."/>
            <person name="Wipf D."/>
            <person name="Zambonelli A."/>
            <person name="Paolocci F."/>
            <person name="Nowrousian M."/>
            <person name="Ottonello S."/>
            <person name="Baldrian P."/>
            <person name="Spatafora J.W."/>
            <person name="Henrissat B."/>
            <person name="Nagy L.G."/>
            <person name="Aury J.M."/>
            <person name="Wincker P."/>
            <person name="Grigoriev I.V."/>
            <person name="Bonfante P."/>
            <person name="Martin F.M."/>
        </authorList>
    </citation>
    <scope>NUCLEOTIDE SEQUENCE [LARGE SCALE GENOMIC DNA]</scope>
    <source>
        <strain evidence="2 3">120613-1</strain>
    </source>
</reference>
<dbReference type="EMBL" id="ML120423">
    <property type="protein sequence ID" value="RPA95640.1"/>
    <property type="molecule type" value="Genomic_DNA"/>
</dbReference>
<dbReference type="Proteomes" id="UP000276215">
    <property type="component" value="Unassembled WGS sequence"/>
</dbReference>
<dbReference type="AlphaFoldDB" id="A0A3N4JGV3"/>
<organism evidence="2 3">
    <name type="scientific">Choiromyces venosus 120613-1</name>
    <dbReference type="NCBI Taxonomy" id="1336337"/>
    <lineage>
        <taxon>Eukaryota</taxon>
        <taxon>Fungi</taxon>
        <taxon>Dikarya</taxon>
        <taxon>Ascomycota</taxon>
        <taxon>Pezizomycotina</taxon>
        <taxon>Pezizomycetes</taxon>
        <taxon>Pezizales</taxon>
        <taxon>Tuberaceae</taxon>
        <taxon>Choiromyces</taxon>
    </lineage>
</organism>
<feature type="transmembrane region" description="Helical" evidence="1">
    <location>
        <begin position="34"/>
        <end position="52"/>
    </location>
</feature>
<keyword evidence="3" id="KW-1185">Reference proteome</keyword>
<proteinExistence type="predicted"/>
<protein>
    <submittedName>
        <fullName evidence="2">Uncharacterized protein</fullName>
    </submittedName>
</protein>
<evidence type="ECO:0000313" key="3">
    <source>
        <dbReference type="Proteomes" id="UP000276215"/>
    </source>
</evidence>
<accession>A0A3N4JGV3</accession>